<sequence length="143" mass="14764">MPDLTTPRAGPAPAPASPPPPPPLPSSPPPPLPLLPACMRLLYTPLVALLCVEYSSYYTRAGLDRHLTARHATRSAARSARPEGLKTGSRLSRGYPFILATSATTAAAAAAAVVLTAVAAAAIARGRKNAESRPPLVDSLLLV</sequence>
<keyword evidence="2" id="KW-0812">Transmembrane</keyword>
<feature type="transmembrane region" description="Helical" evidence="2">
    <location>
        <begin position="97"/>
        <end position="124"/>
    </location>
</feature>
<dbReference type="EMBL" id="MU007107">
    <property type="protein sequence ID" value="KAF2420690.1"/>
    <property type="molecule type" value="Genomic_DNA"/>
</dbReference>
<comment type="caution">
    <text evidence="3">The sequence shown here is derived from an EMBL/GenBank/DDBJ whole genome shotgun (WGS) entry which is preliminary data.</text>
</comment>
<proteinExistence type="predicted"/>
<evidence type="ECO:0000256" key="1">
    <source>
        <dbReference type="SAM" id="MobiDB-lite"/>
    </source>
</evidence>
<evidence type="ECO:0000256" key="2">
    <source>
        <dbReference type="SAM" id="Phobius"/>
    </source>
</evidence>
<keyword evidence="2" id="KW-0472">Membrane</keyword>
<keyword evidence="2" id="KW-1133">Transmembrane helix</keyword>
<accession>A0A9P4NGC1</accession>
<keyword evidence="4" id="KW-1185">Reference proteome</keyword>
<evidence type="ECO:0000313" key="4">
    <source>
        <dbReference type="Proteomes" id="UP000800235"/>
    </source>
</evidence>
<dbReference type="AlphaFoldDB" id="A0A9P4NGC1"/>
<protein>
    <submittedName>
        <fullName evidence="3">Uncharacterized protein</fullName>
    </submittedName>
</protein>
<organism evidence="3 4">
    <name type="scientific">Tothia fuscella</name>
    <dbReference type="NCBI Taxonomy" id="1048955"/>
    <lineage>
        <taxon>Eukaryota</taxon>
        <taxon>Fungi</taxon>
        <taxon>Dikarya</taxon>
        <taxon>Ascomycota</taxon>
        <taxon>Pezizomycotina</taxon>
        <taxon>Dothideomycetes</taxon>
        <taxon>Pleosporomycetidae</taxon>
        <taxon>Venturiales</taxon>
        <taxon>Cylindrosympodiaceae</taxon>
        <taxon>Tothia</taxon>
    </lineage>
</organism>
<dbReference type="Proteomes" id="UP000800235">
    <property type="component" value="Unassembled WGS sequence"/>
</dbReference>
<gene>
    <name evidence="3" type="ORF">EJ08DRAFT_702365</name>
</gene>
<reference evidence="3" key="1">
    <citation type="journal article" date="2020" name="Stud. Mycol.">
        <title>101 Dothideomycetes genomes: a test case for predicting lifestyles and emergence of pathogens.</title>
        <authorList>
            <person name="Haridas S."/>
            <person name="Albert R."/>
            <person name="Binder M."/>
            <person name="Bloem J."/>
            <person name="Labutti K."/>
            <person name="Salamov A."/>
            <person name="Andreopoulos B."/>
            <person name="Baker S."/>
            <person name="Barry K."/>
            <person name="Bills G."/>
            <person name="Bluhm B."/>
            <person name="Cannon C."/>
            <person name="Castanera R."/>
            <person name="Culley D."/>
            <person name="Daum C."/>
            <person name="Ezra D."/>
            <person name="Gonzalez J."/>
            <person name="Henrissat B."/>
            <person name="Kuo A."/>
            <person name="Liang C."/>
            <person name="Lipzen A."/>
            <person name="Lutzoni F."/>
            <person name="Magnuson J."/>
            <person name="Mondo S."/>
            <person name="Nolan M."/>
            <person name="Ohm R."/>
            <person name="Pangilinan J."/>
            <person name="Park H.-J."/>
            <person name="Ramirez L."/>
            <person name="Alfaro M."/>
            <person name="Sun H."/>
            <person name="Tritt A."/>
            <person name="Yoshinaga Y."/>
            <person name="Zwiers L.-H."/>
            <person name="Turgeon B."/>
            <person name="Goodwin S."/>
            <person name="Spatafora J."/>
            <person name="Crous P."/>
            <person name="Grigoriev I."/>
        </authorList>
    </citation>
    <scope>NUCLEOTIDE SEQUENCE</scope>
    <source>
        <strain evidence="3">CBS 130266</strain>
    </source>
</reference>
<feature type="compositionally biased region" description="Pro residues" evidence="1">
    <location>
        <begin position="10"/>
        <end position="28"/>
    </location>
</feature>
<feature type="region of interest" description="Disordered" evidence="1">
    <location>
        <begin position="1"/>
        <end position="28"/>
    </location>
</feature>
<name>A0A9P4NGC1_9PEZI</name>
<evidence type="ECO:0000313" key="3">
    <source>
        <dbReference type="EMBL" id="KAF2420690.1"/>
    </source>
</evidence>